<dbReference type="PANTHER" id="PTHR43209:SF1">
    <property type="entry name" value="TRNA SULFURTRANSFERASE"/>
    <property type="match status" value="1"/>
</dbReference>
<dbReference type="GO" id="GO:0005524">
    <property type="term" value="F:ATP binding"/>
    <property type="evidence" value="ECO:0007669"/>
    <property type="project" value="UniProtKB-UniRule"/>
</dbReference>
<evidence type="ECO:0000256" key="3">
    <source>
        <dbReference type="ARBA" id="ARBA00022555"/>
    </source>
</evidence>
<keyword evidence="2 18" id="KW-0963">Cytoplasm</keyword>
<keyword evidence="7 18" id="KW-0694">RNA-binding</keyword>
<feature type="binding site" evidence="18">
    <location>
        <position position="314"/>
    </location>
    <ligand>
        <name>ATP</name>
        <dbReference type="ChEBI" id="CHEBI:30616"/>
    </ligand>
</feature>
<comment type="subcellular location">
    <subcellularLocation>
        <location evidence="1 18">Cytoplasm</location>
    </subcellularLocation>
</comment>
<dbReference type="SUPFAM" id="SSF143437">
    <property type="entry name" value="THUMP domain-like"/>
    <property type="match status" value="1"/>
</dbReference>
<comment type="catalytic activity">
    <reaction evidence="9 18">
        <text>[ThiI sulfur-carrier protein]-S-sulfanyl-L-cysteine + a uridine in tRNA + 2 reduced [2Fe-2S]-[ferredoxin] + ATP + H(+) = [ThiI sulfur-carrier protein]-L-cysteine + a 4-thiouridine in tRNA + 2 oxidized [2Fe-2S]-[ferredoxin] + AMP + diphosphate</text>
        <dbReference type="Rhea" id="RHEA:24176"/>
        <dbReference type="Rhea" id="RHEA-COMP:10000"/>
        <dbReference type="Rhea" id="RHEA-COMP:10001"/>
        <dbReference type="Rhea" id="RHEA-COMP:13337"/>
        <dbReference type="Rhea" id="RHEA-COMP:13338"/>
        <dbReference type="Rhea" id="RHEA-COMP:13339"/>
        <dbReference type="Rhea" id="RHEA-COMP:13340"/>
        <dbReference type="ChEBI" id="CHEBI:15378"/>
        <dbReference type="ChEBI" id="CHEBI:29950"/>
        <dbReference type="ChEBI" id="CHEBI:30616"/>
        <dbReference type="ChEBI" id="CHEBI:33019"/>
        <dbReference type="ChEBI" id="CHEBI:33737"/>
        <dbReference type="ChEBI" id="CHEBI:33738"/>
        <dbReference type="ChEBI" id="CHEBI:61963"/>
        <dbReference type="ChEBI" id="CHEBI:65315"/>
        <dbReference type="ChEBI" id="CHEBI:136798"/>
        <dbReference type="ChEBI" id="CHEBI:456215"/>
        <dbReference type="EC" id="2.8.1.4"/>
    </reaction>
</comment>
<dbReference type="GO" id="GO:0052837">
    <property type="term" value="P:thiazole biosynthetic process"/>
    <property type="evidence" value="ECO:0007669"/>
    <property type="project" value="TreeGrafter"/>
</dbReference>
<dbReference type="FunFam" id="3.40.50.620:FF:000053">
    <property type="entry name" value="Probable tRNA sulfurtransferase"/>
    <property type="match status" value="1"/>
</dbReference>
<comment type="pathway">
    <text evidence="18">Cofactor biosynthesis; thiamine diphosphate biosynthesis.</text>
</comment>
<reference evidence="20" key="1">
    <citation type="submission" date="2020-04" db="EMBL/GenBank/DDBJ databases">
        <authorList>
            <person name="Zhang T."/>
        </authorList>
    </citation>
    <scope>NUCLEOTIDE SEQUENCE</scope>
    <source>
        <strain evidence="20">HKST-UBA02</strain>
    </source>
</reference>
<feature type="domain" description="THUMP" evidence="19">
    <location>
        <begin position="66"/>
        <end position="183"/>
    </location>
</feature>
<evidence type="ECO:0000259" key="19">
    <source>
        <dbReference type="PROSITE" id="PS51165"/>
    </source>
</evidence>
<dbReference type="GO" id="GO:0002937">
    <property type="term" value="P:tRNA 4-thiouridine biosynthesis"/>
    <property type="evidence" value="ECO:0007669"/>
    <property type="project" value="TreeGrafter"/>
</dbReference>
<dbReference type="PANTHER" id="PTHR43209">
    <property type="entry name" value="TRNA SULFURTRANSFERASE"/>
    <property type="match status" value="1"/>
</dbReference>
<dbReference type="EMBL" id="JAGQHS010000065">
    <property type="protein sequence ID" value="MCA9756752.1"/>
    <property type="molecule type" value="Genomic_DNA"/>
</dbReference>
<keyword evidence="5 18" id="KW-0547">Nucleotide-binding</keyword>
<evidence type="ECO:0000256" key="11">
    <source>
        <dbReference type="ARBA" id="ARBA00058382"/>
    </source>
</evidence>
<evidence type="ECO:0000256" key="9">
    <source>
        <dbReference type="ARBA" id="ARBA00050570"/>
    </source>
</evidence>
<dbReference type="Gene3D" id="3.30.2130.30">
    <property type="match status" value="1"/>
</dbReference>
<comment type="function">
    <text evidence="11 18">Catalyzes the ATP-dependent transfer of a sulfur to tRNA to produce 4-thiouridine in position 8 of tRNAs, which functions as a near-UV photosensor. Also catalyzes the transfer of sulfur to the sulfur carrier protein ThiS, forming ThiS-thiocarboxylate. This is a step in the synthesis of thiazole, in the thiamine biosynthesis pathway. The sulfur is donated as persulfide by IscS.</text>
</comment>
<evidence type="ECO:0000256" key="2">
    <source>
        <dbReference type="ARBA" id="ARBA00022490"/>
    </source>
</evidence>
<gene>
    <name evidence="18 20" type="primary">thiI</name>
    <name evidence="20" type="ORF">KDA27_13185</name>
</gene>
<comment type="catalytic activity">
    <reaction evidence="10 18">
        <text>[ThiS sulfur-carrier protein]-C-terminal Gly-Gly-AMP + S-sulfanyl-L-cysteinyl-[cysteine desulfurase] + AH2 = [ThiS sulfur-carrier protein]-C-terminal-Gly-aminoethanethioate + L-cysteinyl-[cysteine desulfurase] + A + AMP + 2 H(+)</text>
        <dbReference type="Rhea" id="RHEA:43340"/>
        <dbReference type="Rhea" id="RHEA-COMP:12157"/>
        <dbReference type="Rhea" id="RHEA-COMP:12158"/>
        <dbReference type="Rhea" id="RHEA-COMP:12910"/>
        <dbReference type="Rhea" id="RHEA-COMP:19908"/>
        <dbReference type="ChEBI" id="CHEBI:13193"/>
        <dbReference type="ChEBI" id="CHEBI:15378"/>
        <dbReference type="ChEBI" id="CHEBI:17499"/>
        <dbReference type="ChEBI" id="CHEBI:29950"/>
        <dbReference type="ChEBI" id="CHEBI:61963"/>
        <dbReference type="ChEBI" id="CHEBI:90618"/>
        <dbReference type="ChEBI" id="CHEBI:232372"/>
        <dbReference type="ChEBI" id="CHEBI:456215"/>
    </reaction>
</comment>
<dbReference type="CDD" id="cd11716">
    <property type="entry name" value="THUMP_ThiI"/>
    <property type="match status" value="1"/>
</dbReference>
<dbReference type="Proteomes" id="UP000739538">
    <property type="component" value="Unassembled WGS sequence"/>
</dbReference>
<dbReference type="Gene3D" id="3.40.50.620">
    <property type="entry name" value="HUPs"/>
    <property type="match status" value="1"/>
</dbReference>
<evidence type="ECO:0000256" key="6">
    <source>
        <dbReference type="ARBA" id="ARBA00022840"/>
    </source>
</evidence>
<accession>A0A956NCN5</accession>
<dbReference type="PROSITE" id="PS51165">
    <property type="entry name" value="THUMP"/>
    <property type="match status" value="1"/>
</dbReference>
<dbReference type="InterPro" id="IPR004114">
    <property type="entry name" value="THUMP_dom"/>
</dbReference>
<protein>
    <recommendedName>
        <fullName evidence="14 18">Probable tRNA sulfurtransferase</fullName>
        <ecNumber evidence="13 18">2.8.1.4</ecNumber>
    </recommendedName>
    <alternativeName>
        <fullName evidence="15 18">Sulfur carrier protein ThiS sulfurtransferase</fullName>
    </alternativeName>
    <alternativeName>
        <fullName evidence="16 18">Thiamine biosynthesis protein ThiI</fullName>
    </alternativeName>
    <alternativeName>
        <fullName evidence="17 18">tRNA 4-thiouridine synthase</fullName>
    </alternativeName>
</protein>
<dbReference type="InterPro" id="IPR050102">
    <property type="entry name" value="tRNA_sulfurtransferase_ThiI"/>
</dbReference>
<evidence type="ECO:0000256" key="18">
    <source>
        <dbReference type="HAMAP-Rule" id="MF_00021"/>
    </source>
</evidence>
<dbReference type="InterPro" id="IPR054173">
    <property type="entry name" value="ThiI_fer"/>
</dbReference>
<dbReference type="Pfam" id="PF02926">
    <property type="entry name" value="THUMP"/>
    <property type="match status" value="1"/>
</dbReference>
<dbReference type="GO" id="GO:0009229">
    <property type="term" value="P:thiamine diphosphate biosynthetic process"/>
    <property type="evidence" value="ECO:0007669"/>
    <property type="project" value="UniProtKB-UniRule"/>
</dbReference>
<dbReference type="GO" id="GO:0004810">
    <property type="term" value="F:CCA tRNA nucleotidyltransferase activity"/>
    <property type="evidence" value="ECO:0007669"/>
    <property type="project" value="InterPro"/>
</dbReference>
<evidence type="ECO:0000256" key="5">
    <source>
        <dbReference type="ARBA" id="ARBA00022741"/>
    </source>
</evidence>
<dbReference type="GO" id="GO:0005829">
    <property type="term" value="C:cytosol"/>
    <property type="evidence" value="ECO:0007669"/>
    <property type="project" value="TreeGrafter"/>
</dbReference>
<evidence type="ECO:0000256" key="14">
    <source>
        <dbReference type="ARBA" id="ARBA00071867"/>
    </source>
</evidence>
<feature type="binding site" evidence="18">
    <location>
        <position position="283"/>
    </location>
    <ligand>
        <name>ATP</name>
        <dbReference type="ChEBI" id="CHEBI:30616"/>
    </ligand>
</feature>
<evidence type="ECO:0000313" key="21">
    <source>
        <dbReference type="Proteomes" id="UP000739538"/>
    </source>
</evidence>
<dbReference type="GO" id="GO:0140741">
    <property type="term" value="F:tRNA-uracil-4 sulfurtransferase activity"/>
    <property type="evidence" value="ECO:0007669"/>
    <property type="project" value="UniProtKB-EC"/>
</dbReference>
<evidence type="ECO:0000256" key="16">
    <source>
        <dbReference type="ARBA" id="ARBA00077849"/>
    </source>
</evidence>
<dbReference type="GO" id="GO:0000049">
    <property type="term" value="F:tRNA binding"/>
    <property type="evidence" value="ECO:0007669"/>
    <property type="project" value="UniProtKB-UniRule"/>
</dbReference>
<dbReference type="InterPro" id="IPR020536">
    <property type="entry name" value="ThiI_AANH"/>
</dbReference>
<dbReference type="InterPro" id="IPR049962">
    <property type="entry name" value="THUMP_ThiI"/>
</dbReference>
<dbReference type="HAMAP" id="MF_00021">
    <property type="entry name" value="ThiI"/>
    <property type="match status" value="1"/>
</dbReference>
<evidence type="ECO:0000256" key="4">
    <source>
        <dbReference type="ARBA" id="ARBA00022679"/>
    </source>
</evidence>
<dbReference type="SUPFAM" id="SSF52402">
    <property type="entry name" value="Adenine nucleotide alpha hydrolases-like"/>
    <property type="match status" value="1"/>
</dbReference>
<dbReference type="CDD" id="cd01712">
    <property type="entry name" value="PPase_ThiI"/>
    <property type="match status" value="1"/>
</dbReference>
<comment type="caution">
    <text evidence="20">The sequence shown here is derived from an EMBL/GenBank/DDBJ whole genome shotgun (WGS) entry which is preliminary data.</text>
</comment>
<proteinExistence type="inferred from homology"/>
<evidence type="ECO:0000256" key="7">
    <source>
        <dbReference type="ARBA" id="ARBA00022884"/>
    </source>
</evidence>
<dbReference type="GO" id="GO:0009228">
    <property type="term" value="P:thiamine biosynthetic process"/>
    <property type="evidence" value="ECO:0007669"/>
    <property type="project" value="UniProtKB-KW"/>
</dbReference>
<keyword evidence="3 18" id="KW-0820">tRNA-binding</keyword>
<name>A0A956NCN5_UNCEI</name>
<evidence type="ECO:0000256" key="10">
    <source>
        <dbReference type="ARBA" id="ARBA00052330"/>
    </source>
</evidence>
<reference evidence="20" key="2">
    <citation type="journal article" date="2021" name="Microbiome">
        <title>Successional dynamics and alternative stable states in a saline activated sludge microbial community over 9 years.</title>
        <authorList>
            <person name="Wang Y."/>
            <person name="Ye J."/>
            <person name="Ju F."/>
            <person name="Liu L."/>
            <person name="Boyd J.A."/>
            <person name="Deng Y."/>
            <person name="Parks D.H."/>
            <person name="Jiang X."/>
            <person name="Yin X."/>
            <person name="Woodcroft B.J."/>
            <person name="Tyson G.W."/>
            <person name="Hugenholtz P."/>
            <person name="Polz M.F."/>
            <person name="Zhang T."/>
        </authorList>
    </citation>
    <scope>NUCLEOTIDE SEQUENCE</scope>
    <source>
        <strain evidence="20">HKST-UBA02</strain>
    </source>
</reference>
<evidence type="ECO:0000256" key="13">
    <source>
        <dbReference type="ARBA" id="ARBA00066827"/>
    </source>
</evidence>
<keyword evidence="8 18" id="KW-0784">Thiamine biosynthesis</keyword>
<dbReference type="InterPro" id="IPR014729">
    <property type="entry name" value="Rossmann-like_a/b/a_fold"/>
</dbReference>
<dbReference type="Pfam" id="PF02568">
    <property type="entry name" value="ThiI"/>
    <property type="match status" value="1"/>
</dbReference>
<evidence type="ECO:0000256" key="8">
    <source>
        <dbReference type="ARBA" id="ARBA00022977"/>
    </source>
</evidence>
<dbReference type="AlphaFoldDB" id="A0A956NCN5"/>
<feature type="binding site" evidence="18">
    <location>
        <position position="305"/>
    </location>
    <ligand>
        <name>ATP</name>
        <dbReference type="ChEBI" id="CHEBI:30616"/>
    </ligand>
</feature>
<dbReference type="Pfam" id="PF22025">
    <property type="entry name" value="ThiI_fer"/>
    <property type="match status" value="1"/>
</dbReference>
<dbReference type="NCBIfam" id="TIGR00342">
    <property type="entry name" value="tRNA uracil 4-sulfurtransferase ThiI"/>
    <property type="match status" value="1"/>
</dbReference>
<keyword evidence="6 18" id="KW-0067">ATP-binding</keyword>
<feature type="binding site" evidence="18">
    <location>
        <begin position="226"/>
        <end position="227"/>
    </location>
    <ligand>
        <name>ATP</name>
        <dbReference type="ChEBI" id="CHEBI:30616"/>
    </ligand>
</feature>
<evidence type="ECO:0000256" key="17">
    <source>
        <dbReference type="ARBA" id="ARBA00080570"/>
    </source>
</evidence>
<comment type="similarity">
    <text evidence="12 18">Belongs to the ThiI family.</text>
</comment>
<sequence>MTASRGVVVIHYAELGTKGKNRSFFVGVLRRNLRRALVGLEVASIQSRHARIFLEFAAPLDDDLQRELRSRLGAVMGIATFSFATRIPGRPLDRLEREACELVERALGEQAREPGAGGGSVIRTFAVDTRRGDKSFPIPSPEINRRLGAAIQGRTGLGVDIRNPDLNVGVEVLPDSILLYGNREEGQRGLPVGASARVVSLLSSGIDSPVASYRILARGCRVIYVHFHSMPYTQRASVDLTLDLVHQLAPYQPKSELYLVPLAEIQRKIAVEAQSSIRVVLYRRWMVRLAEKVAAKVGARALVTGDSIGQVASQTVENLSVIEEAATIPILRPLVATGKEEIIRMARKIGTYDISTQPYEDCCAFLMPQNPETHVRPDDVRRAEEALGPMEDLVWDALARAERHVIPCVASGAIRK</sequence>
<keyword evidence="4 18" id="KW-0808">Transferase</keyword>
<organism evidence="20 21">
    <name type="scientific">Eiseniibacteriota bacterium</name>
    <dbReference type="NCBI Taxonomy" id="2212470"/>
    <lineage>
        <taxon>Bacteria</taxon>
        <taxon>Candidatus Eiseniibacteriota</taxon>
    </lineage>
</organism>
<dbReference type="EC" id="2.8.1.4" evidence="13 18"/>
<dbReference type="InterPro" id="IPR003720">
    <property type="entry name" value="tRNA_STrfase"/>
</dbReference>
<dbReference type="InterPro" id="IPR049961">
    <property type="entry name" value="ThiI_N"/>
</dbReference>
<dbReference type="SMART" id="SM00981">
    <property type="entry name" value="THUMP"/>
    <property type="match status" value="1"/>
</dbReference>
<evidence type="ECO:0000256" key="12">
    <source>
        <dbReference type="ARBA" id="ARBA00061472"/>
    </source>
</evidence>
<feature type="binding site" evidence="18">
    <location>
        <begin position="201"/>
        <end position="202"/>
    </location>
    <ligand>
        <name>ATP</name>
        <dbReference type="ChEBI" id="CHEBI:30616"/>
    </ligand>
</feature>
<evidence type="ECO:0000313" key="20">
    <source>
        <dbReference type="EMBL" id="MCA9756752.1"/>
    </source>
</evidence>
<evidence type="ECO:0000256" key="15">
    <source>
        <dbReference type="ARBA" id="ARBA00075337"/>
    </source>
</evidence>
<evidence type="ECO:0000256" key="1">
    <source>
        <dbReference type="ARBA" id="ARBA00004496"/>
    </source>
</evidence>